<organism evidence="2 3">
    <name type="scientific">Psophocarpus tetragonolobus</name>
    <name type="common">Winged bean</name>
    <name type="synonym">Dolichos tetragonolobus</name>
    <dbReference type="NCBI Taxonomy" id="3891"/>
    <lineage>
        <taxon>Eukaryota</taxon>
        <taxon>Viridiplantae</taxon>
        <taxon>Streptophyta</taxon>
        <taxon>Embryophyta</taxon>
        <taxon>Tracheophyta</taxon>
        <taxon>Spermatophyta</taxon>
        <taxon>Magnoliopsida</taxon>
        <taxon>eudicotyledons</taxon>
        <taxon>Gunneridae</taxon>
        <taxon>Pentapetalae</taxon>
        <taxon>rosids</taxon>
        <taxon>fabids</taxon>
        <taxon>Fabales</taxon>
        <taxon>Fabaceae</taxon>
        <taxon>Papilionoideae</taxon>
        <taxon>50 kb inversion clade</taxon>
        <taxon>NPAAA clade</taxon>
        <taxon>indigoferoid/millettioid clade</taxon>
        <taxon>Phaseoleae</taxon>
        <taxon>Psophocarpus</taxon>
    </lineage>
</organism>
<feature type="region of interest" description="Disordered" evidence="1">
    <location>
        <begin position="75"/>
        <end position="111"/>
    </location>
</feature>
<name>A0AAN9XCR2_PSOTE</name>
<sequence length="111" mass="11867">MVSSFNGENGSLEELQEMGLEEHNHKKGTKQSAEIICHDKDNTDMEKLKAKLVLTLLNQGLSSCGVGIPTPSMKACSPDAKQYSSQSASSLELSSQQLRKPASLEALMGSG</sequence>
<feature type="compositionally biased region" description="Low complexity" evidence="1">
    <location>
        <begin position="84"/>
        <end position="98"/>
    </location>
</feature>
<protein>
    <submittedName>
        <fullName evidence="2">Uncharacterized protein</fullName>
    </submittedName>
</protein>
<dbReference type="EMBL" id="JAYMYS010000007">
    <property type="protein sequence ID" value="KAK7387254.1"/>
    <property type="molecule type" value="Genomic_DNA"/>
</dbReference>
<proteinExistence type="predicted"/>
<keyword evidence="3" id="KW-1185">Reference proteome</keyword>
<reference evidence="2 3" key="1">
    <citation type="submission" date="2024-01" db="EMBL/GenBank/DDBJ databases">
        <title>The genomes of 5 underutilized Papilionoideae crops provide insights into root nodulation and disease resistanc.</title>
        <authorList>
            <person name="Jiang F."/>
        </authorList>
    </citation>
    <scope>NUCLEOTIDE SEQUENCE [LARGE SCALE GENOMIC DNA]</scope>
    <source>
        <strain evidence="2">DUOXIRENSHENG_FW03</strain>
        <tissue evidence="2">Leaves</tissue>
    </source>
</reference>
<dbReference type="AlphaFoldDB" id="A0AAN9XCR2"/>
<dbReference type="Proteomes" id="UP001386955">
    <property type="component" value="Unassembled WGS sequence"/>
</dbReference>
<evidence type="ECO:0000313" key="2">
    <source>
        <dbReference type="EMBL" id="KAK7387254.1"/>
    </source>
</evidence>
<gene>
    <name evidence="2" type="ORF">VNO78_27897</name>
</gene>
<accession>A0AAN9XCR2</accession>
<evidence type="ECO:0000313" key="3">
    <source>
        <dbReference type="Proteomes" id="UP001386955"/>
    </source>
</evidence>
<evidence type="ECO:0000256" key="1">
    <source>
        <dbReference type="SAM" id="MobiDB-lite"/>
    </source>
</evidence>
<comment type="caution">
    <text evidence="2">The sequence shown here is derived from an EMBL/GenBank/DDBJ whole genome shotgun (WGS) entry which is preliminary data.</text>
</comment>